<evidence type="ECO:0000256" key="1">
    <source>
        <dbReference type="ARBA" id="ARBA00007169"/>
    </source>
</evidence>
<sequence length="234" mass="27026">MKKIQLFLLHFAGGNCYSFQFLYPLLNNFEIIPVELPGRGMRIREELIRDFDEAAGDIYQQIFKKLNGNDFMLYGHSMGASLALRVAHMLEAENKIPKSLLVSGNTGPNTKRYQARYLMNNADFIEEIKKLGGAPDELFESEDLLDFYLPILRADFEIVENRVSSEEAAVLTPIYSMMGDLEENHQEISNWGNYTKTKFNSKIFEGGHFFIHDYPNEIAEIINQAYDREQLIYN</sequence>
<comment type="similarity">
    <text evidence="1">Belongs to the thioesterase family.</text>
</comment>
<proteinExistence type="inferred from homology"/>
<keyword evidence="4" id="KW-1185">Reference proteome</keyword>
<dbReference type="InterPro" id="IPR029058">
    <property type="entry name" value="AB_hydrolase_fold"/>
</dbReference>
<dbReference type="EMBL" id="FNGY01000004">
    <property type="protein sequence ID" value="SDM68683.1"/>
    <property type="molecule type" value="Genomic_DNA"/>
</dbReference>
<gene>
    <name evidence="3" type="ORF">SAMN05421820_104425</name>
</gene>
<dbReference type="GO" id="GO:0008610">
    <property type="term" value="P:lipid biosynthetic process"/>
    <property type="evidence" value="ECO:0007669"/>
    <property type="project" value="TreeGrafter"/>
</dbReference>
<evidence type="ECO:0000313" key="3">
    <source>
        <dbReference type="EMBL" id="SDM68683.1"/>
    </source>
</evidence>
<dbReference type="SUPFAM" id="SSF53474">
    <property type="entry name" value="alpha/beta-Hydrolases"/>
    <property type="match status" value="1"/>
</dbReference>
<dbReference type="InterPro" id="IPR001031">
    <property type="entry name" value="Thioesterase"/>
</dbReference>
<protein>
    <submittedName>
        <fullName evidence="3">Surfactin synthase thioesterase subunit</fullName>
    </submittedName>
</protein>
<dbReference type="PANTHER" id="PTHR11487">
    <property type="entry name" value="THIOESTERASE"/>
    <property type="match status" value="1"/>
</dbReference>
<evidence type="ECO:0000259" key="2">
    <source>
        <dbReference type="Pfam" id="PF00975"/>
    </source>
</evidence>
<reference evidence="4" key="1">
    <citation type="submission" date="2016-10" db="EMBL/GenBank/DDBJ databases">
        <authorList>
            <person name="Varghese N."/>
            <person name="Submissions S."/>
        </authorList>
    </citation>
    <scope>NUCLEOTIDE SEQUENCE [LARGE SCALE GENOMIC DNA]</scope>
    <source>
        <strain evidence="4">DSM 19110</strain>
    </source>
</reference>
<name>A0A1G9V9B7_9SPHI</name>
<dbReference type="Proteomes" id="UP000183200">
    <property type="component" value="Unassembled WGS sequence"/>
</dbReference>
<dbReference type="OrthoDB" id="2213423at2"/>
<dbReference type="Pfam" id="PF00975">
    <property type="entry name" value="Thioesterase"/>
    <property type="match status" value="1"/>
</dbReference>
<dbReference type="PANTHER" id="PTHR11487:SF0">
    <property type="entry name" value="S-ACYL FATTY ACID SYNTHASE THIOESTERASE, MEDIUM CHAIN"/>
    <property type="match status" value="1"/>
</dbReference>
<dbReference type="RefSeq" id="WP_074607844.1">
    <property type="nucleotide sequence ID" value="NZ_FNGY01000004.1"/>
</dbReference>
<evidence type="ECO:0000313" key="4">
    <source>
        <dbReference type="Proteomes" id="UP000183200"/>
    </source>
</evidence>
<feature type="domain" description="Thioesterase" evidence="2">
    <location>
        <begin position="5"/>
        <end position="224"/>
    </location>
</feature>
<dbReference type="Gene3D" id="3.40.50.1820">
    <property type="entry name" value="alpha/beta hydrolase"/>
    <property type="match status" value="1"/>
</dbReference>
<organism evidence="3 4">
    <name type="scientific">Pedobacter steynii</name>
    <dbReference type="NCBI Taxonomy" id="430522"/>
    <lineage>
        <taxon>Bacteria</taxon>
        <taxon>Pseudomonadati</taxon>
        <taxon>Bacteroidota</taxon>
        <taxon>Sphingobacteriia</taxon>
        <taxon>Sphingobacteriales</taxon>
        <taxon>Sphingobacteriaceae</taxon>
        <taxon>Pedobacter</taxon>
    </lineage>
</organism>
<dbReference type="AlphaFoldDB" id="A0A1G9V9B7"/>
<dbReference type="InterPro" id="IPR012223">
    <property type="entry name" value="TEII"/>
</dbReference>
<accession>A0A1G9V9B7</accession>